<organism evidence="2 3">
    <name type="scientific">Luteolibacter arcticus</name>
    <dbReference type="NCBI Taxonomy" id="1581411"/>
    <lineage>
        <taxon>Bacteria</taxon>
        <taxon>Pseudomonadati</taxon>
        <taxon>Verrucomicrobiota</taxon>
        <taxon>Verrucomicrobiia</taxon>
        <taxon>Verrucomicrobiales</taxon>
        <taxon>Verrucomicrobiaceae</taxon>
        <taxon>Luteolibacter</taxon>
    </lineage>
</organism>
<evidence type="ECO:0008006" key="4">
    <source>
        <dbReference type="Google" id="ProtNLM"/>
    </source>
</evidence>
<keyword evidence="1" id="KW-0732">Signal</keyword>
<keyword evidence="3" id="KW-1185">Reference proteome</keyword>
<name>A0ABT3GSX6_9BACT</name>
<comment type="caution">
    <text evidence="2">The sequence shown here is derived from an EMBL/GenBank/DDBJ whole genome shotgun (WGS) entry which is preliminary data.</text>
</comment>
<evidence type="ECO:0000313" key="2">
    <source>
        <dbReference type="EMBL" id="MCW1926637.1"/>
    </source>
</evidence>
<accession>A0ABT3GSX6</accession>
<gene>
    <name evidence="2" type="ORF">OKA05_29055</name>
</gene>
<evidence type="ECO:0000256" key="1">
    <source>
        <dbReference type="SAM" id="SignalP"/>
    </source>
</evidence>
<dbReference type="EMBL" id="JAPDDT010000032">
    <property type="protein sequence ID" value="MCW1926637.1"/>
    <property type="molecule type" value="Genomic_DNA"/>
</dbReference>
<feature type="chain" id="PRO_5046703628" description="NTF2 fold domain-containing protein" evidence="1">
    <location>
        <begin position="22"/>
        <end position="121"/>
    </location>
</feature>
<reference evidence="2 3" key="1">
    <citation type="submission" date="2022-10" db="EMBL/GenBank/DDBJ databases">
        <title>Luteolibacter arcticus strain CCTCC AB 2014275, whole genome shotgun sequencing project.</title>
        <authorList>
            <person name="Zhao G."/>
            <person name="Shen L."/>
        </authorList>
    </citation>
    <scope>NUCLEOTIDE SEQUENCE [LARGE SCALE GENOMIC DNA]</scope>
    <source>
        <strain evidence="2 3">CCTCC AB 2014275</strain>
    </source>
</reference>
<protein>
    <recommendedName>
        <fullName evidence="4">NTF2 fold domain-containing protein</fullName>
    </recommendedName>
</protein>
<dbReference type="Proteomes" id="UP001320876">
    <property type="component" value="Unassembled WGS sequence"/>
</dbReference>
<dbReference type="RefSeq" id="WP_264490745.1">
    <property type="nucleotide sequence ID" value="NZ_JAPDDT010000032.1"/>
</dbReference>
<feature type="signal peptide" evidence="1">
    <location>
        <begin position="1"/>
        <end position="21"/>
    </location>
</feature>
<evidence type="ECO:0000313" key="3">
    <source>
        <dbReference type="Proteomes" id="UP001320876"/>
    </source>
</evidence>
<sequence>MKIIPFLAALFLLVVPVPAMSFGPQAEPELPLEKALELAKAYAREQKMDLSGHYLDRVWAGWQEGQEGRRWIVSWSPKPEQRKPGGGWIIVTVKFDGTVEQRKGRVPWLYREPSERVLPPK</sequence>
<proteinExistence type="predicted"/>